<sequence>MKKVIAAFTGLIMLLIVGILVIVFVPSVASSDENDPLAGVKAASMNAFIDMSGLKDKAANALHDNLDTISAATGLSEADCAQIVYSLDIQNWEAAVLPNSAEEMGSLSGSYAGLDGTITYYDDPEYITVNAYGQNVTMKIPETAQAYLPYLQYAEQYLDQAA</sequence>
<evidence type="ECO:0008006" key="3">
    <source>
        <dbReference type="Google" id="ProtNLM"/>
    </source>
</evidence>
<evidence type="ECO:0000313" key="1">
    <source>
        <dbReference type="EMBL" id="BDE95899.1"/>
    </source>
</evidence>
<dbReference type="EMBL" id="AP025564">
    <property type="protein sequence ID" value="BDE95899.1"/>
    <property type="molecule type" value="Genomic_DNA"/>
</dbReference>
<dbReference type="Proteomes" id="UP001320544">
    <property type="component" value="Chromosome"/>
</dbReference>
<accession>A0ABN6MD48</accession>
<evidence type="ECO:0000313" key="2">
    <source>
        <dbReference type="Proteomes" id="UP001320544"/>
    </source>
</evidence>
<keyword evidence="2" id="KW-1185">Reference proteome</keyword>
<gene>
    <name evidence="1" type="ORF">CE91St30_12320</name>
</gene>
<reference evidence="1 2" key="1">
    <citation type="submission" date="2022-01" db="EMBL/GenBank/DDBJ databases">
        <title>Novel bile acid biosynthetic pathways are enriched in the microbiome of centenarians.</title>
        <authorList>
            <person name="Sato Y."/>
            <person name="Atarashi K."/>
            <person name="Plichta R.D."/>
            <person name="Arai Y."/>
            <person name="Sasajima S."/>
            <person name="Kearney M.S."/>
            <person name="Suda W."/>
            <person name="Takeshita K."/>
            <person name="Sasaki T."/>
            <person name="Okamoto S."/>
            <person name="Skelly N.A."/>
            <person name="Okamura Y."/>
            <person name="Vlamakis H."/>
            <person name="Li Y."/>
            <person name="Tanoue T."/>
            <person name="Takei H."/>
            <person name="Nittono H."/>
            <person name="Narushima S."/>
            <person name="Irie J."/>
            <person name="Itoh H."/>
            <person name="Moriya K."/>
            <person name="Sugiura Y."/>
            <person name="Suematsu M."/>
            <person name="Moritoki N."/>
            <person name="Shibata S."/>
            <person name="Littman R.D."/>
            <person name="Fischbach A.M."/>
            <person name="Uwamino Y."/>
            <person name="Inoue T."/>
            <person name="Honda A."/>
            <person name="Hattori M."/>
            <person name="Murai T."/>
            <person name="Xavier J.R."/>
            <person name="Hirose N."/>
            <person name="Honda K."/>
        </authorList>
    </citation>
    <scope>NUCLEOTIDE SEQUENCE [LARGE SCALE GENOMIC DNA]</scope>
    <source>
        <strain evidence="1 2">CE91-St30</strain>
    </source>
</reference>
<protein>
    <recommendedName>
        <fullName evidence="3">Lipoprotein</fullName>
    </recommendedName>
</protein>
<dbReference type="RefSeq" id="WP_244412145.1">
    <property type="nucleotide sequence ID" value="NZ_AP025564.1"/>
</dbReference>
<proteinExistence type="predicted"/>
<organism evidence="1 2">
    <name type="scientific">Raoultibacter timonensis</name>
    <dbReference type="NCBI Taxonomy" id="1907662"/>
    <lineage>
        <taxon>Bacteria</taxon>
        <taxon>Bacillati</taxon>
        <taxon>Actinomycetota</taxon>
        <taxon>Coriobacteriia</taxon>
        <taxon>Eggerthellales</taxon>
        <taxon>Eggerthellaceae</taxon>
        <taxon>Raoultibacter</taxon>
    </lineage>
</organism>
<name>A0ABN6MD48_9ACTN</name>